<evidence type="ECO:0000256" key="6">
    <source>
        <dbReference type="ARBA" id="ARBA00022989"/>
    </source>
</evidence>
<dbReference type="AlphaFoldDB" id="A0AB39UWQ8"/>
<gene>
    <name evidence="9" type="ORF">AAIA72_00970</name>
</gene>
<feature type="transmembrane region" description="Helical" evidence="8">
    <location>
        <begin position="246"/>
        <end position="270"/>
    </location>
</feature>
<dbReference type="GO" id="GO:0055085">
    <property type="term" value="P:transmembrane transport"/>
    <property type="evidence" value="ECO:0007669"/>
    <property type="project" value="TreeGrafter"/>
</dbReference>
<keyword evidence="3" id="KW-0813">Transport</keyword>
<keyword evidence="4" id="KW-1003">Cell membrane</keyword>
<protein>
    <submittedName>
        <fullName evidence="9">AI-2E family transporter</fullName>
    </submittedName>
</protein>
<comment type="subcellular location">
    <subcellularLocation>
        <location evidence="1">Cell membrane</location>
        <topology evidence="1">Multi-pass membrane protein</topology>
    </subcellularLocation>
</comment>
<dbReference type="GO" id="GO:0005886">
    <property type="term" value="C:plasma membrane"/>
    <property type="evidence" value="ECO:0007669"/>
    <property type="project" value="UniProtKB-SubCell"/>
</dbReference>
<dbReference type="RefSeq" id="WP_369601590.1">
    <property type="nucleotide sequence ID" value="NZ_CP154858.1"/>
</dbReference>
<evidence type="ECO:0000256" key="7">
    <source>
        <dbReference type="ARBA" id="ARBA00023136"/>
    </source>
</evidence>
<evidence type="ECO:0000313" key="9">
    <source>
        <dbReference type="EMBL" id="XDT72584.1"/>
    </source>
</evidence>
<evidence type="ECO:0000256" key="5">
    <source>
        <dbReference type="ARBA" id="ARBA00022692"/>
    </source>
</evidence>
<feature type="transmembrane region" description="Helical" evidence="8">
    <location>
        <begin position="282"/>
        <end position="305"/>
    </location>
</feature>
<evidence type="ECO:0000256" key="3">
    <source>
        <dbReference type="ARBA" id="ARBA00022448"/>
    </source>
</evidence>
<comment type="similarity">
    <text evidence="2">Belongs to the autoinducer-2 exporter (AI-2E) (TC 2.A.86) family.</text>
</comment>
<proteinExistence type="inferred from homology"/>
<reference evidence="9" key="1">
    <citation type="submission" date="2024-05" db="EMBL/GenBank/DDBJ databases">
        <title>Genome sequencing of novel strain.</title>
        <authorList>
            <person name="Ganbat D."/>
            <person name="Ganbat S."/>
            <person name="Lee S.-J."/>
        </authorList>
    </citation>
    <scope>NUCLEOTIDE SEQUENCE</scope>
    <source>
        <strain evidence="9">SMD15-11</strain>
    </source>
</reference>
<keyword evidence="5 8" id="KW-0812">Transmembrane</keyword>
<keyword evidence="7 8" id="KW-0472">Membrane</keyword>
<feature type="transmembrane region" description="Helical" evidence="8">
    <location>
        <begin position="221"/>
        <end position="240"/>
    </location>
</feature>
<dbReference type="Pfam" id="PF01594">
    <property type="entry name" value="AI-2E_transport"/>
    <property type="match status" value="1"/>
</dbReference>
<dbReference type="PANTHER" id="PTHR21716">
    <property type="entry name" value="TRANSMEMBRANE PROTEIN"/>
    <property type="match status" value="1"/>
</dbReference>
<dbReference type="InterPro" id="IPR002549">
    <property type="entry name" value="AI-2E-like"/>
</dbReference>
<feature type="transmembrane region" description="Helical" evidence="8">
    <location>
        <begin position="311"/>
        <end position="342"/>
    </location>
</feature>
<organism evidence="9">
    <name type="scientific">Thermohahella caldifontis</name>
    <dbReference type="NCBI Taxonomy" id="3142973"/>
    <lineage>
        <taxon>Bacteria</taxon>
        <taxon>Pseudomonadati</taxon>
        <taxon>Pseudomonadota</taxon>
        <taxon>Gammaproteobacteria</taxon>
        <taxon>Oceanospirillales</taxon>
        <taxon>Hahellaceae</taxon>
        <taxon>Thermohahella</taxon>
    </lineage>
</organism>
<dbReference type="PANTHER" id="PTHR21716:SF53">
    <property type="entry name" value="PERMEASE PERM-RELATED"/>
    <property type="match status" value="1"/>
</dbReference>
<sequence length="360" mass="39513">MLNIVRSWIHKYFSDEEAIILFLLLVAGLAGVLLLGPYLKPVFAAVVIAYILQGLVAKLERLHVPHLVSVTLVFLVFVGLTLTFTLGLLPLVSRQTSALVQELPAMLANLKTWIRALPEAYPQFVSAELVDALIRQITTDLTSTTQELLSFSLAKIISGIPALISFLIYAILVPILVFFFLKDREAIVRSLSALLPKQRTLMKQVWADANRQFANYIRGKVLEIFIVGGATYIAFAFLGLNYAALLSILVGLSVVIPYIGAAVVTVPVALIGAFQFGWTHDFFWVMALHLLIQGLDGNVLVPLLFSEVVNLHPVVIIIAVLLFGGLWGLWGVFFAIPLATLIKAIIKAWPVKGTPPEGQH</sequence>
<feature type="transmembrane region" description="Helical" evidence="8">
    <location>
        <begin position="18"/>
        <end position="36"/>
    </location>
</feature>
<feature type="transmembrane region" description="Helical" evidence="8">
    <location>
        <begin position="42"/>
        <end position="59"/>
    </location>
</feature>
<evidence type="ECO:0000256" key="1">
    <source>
        <dbReference type="ARBA" id="ARBA00004651"/>
    </source>
</evidence>
<evidence type="ECO:0000256" key="2">
    <source>
        <dbReference type="ARBA" id="ARBA00009773"/>
    </source>
</evidence>
<keyword evidence="6 8" id="KW-1133">Transmembrane helix</keyword>
<evidence type="ECO:0000256" key="4">
    <source>
        <dbReference type="ARBA" id="ARBA00022475"/>
    </source>
</evidence>
<dbReference type="KEGG" id="tcd:AAIA72_00970"/>
<dbReference type="EMBL" id="CP154858">
    <property type="protein sequence ID" value="XDT72584.1"/>
    <property type="molecule type" value="Genomic_DNA"/>
</dbReference>
<name>A0AB39UWQ8_9GAMM</name>
<evidence type="ECO:0000256" key="8">
    <source>
        <dbReference type="SAM" id="Phobius"/>
    </source>
</evidence>
<feature type="transmembrane region" description="Helical" evidence="8">
    <location>
        <begin position="66"/>
        <end position="89"/>
    </location>
</feature>
<accession>A0AB39UWQ8</accession>
<feature type="transmembrane region" description="Helical" evidence="8">
    <location>
        <begin position="156"/>
        <end position="181"/>
    </location>
</feature>